<accession>A0A0A9HJ24</accession>
<evidence type="ECO:0000313" key="1">
    <source>
        <dbReference type="EMBL" id="JAE36752.1"/>
    </source>
</evidence>
<dbReference type="EMBL" id="GBRH01161144">
    <property type="protein sequence ID" value="JAE36752.1"/>
    <property type="molecule type" value="Transcribed_RNA"/>
</dbReference>
<organism evidence="1">
    <name type="scientific">Arundo donax</name>
    <name type="common">Giant reed</name>
    <name type="synonym">Donax arundinaceus</name>
    <dbReference type="NCBI Taxonomy" id="35708"/>
    <lineage>
        <taxon>Eukaryota</taxon>
        <taxon>Viridiplantae</taxon>
        <taxon>Streptophyta</taxon>
        <taxon>Embryophyta</taxon>
        <taxon>Tracheophyta</taxon>
        <taxon>Spermatophyta</taxon>
        <taxon>Magnoliopsida</taxon>
        <taxon>Liliopsida</taxon>
        <taxon>Poales</taxon>
        <taxon>Poaceae</taxon>
        <taxon>PACMAD clade</taxon>
        <taxon>Arundinoideae</taxon>
        <taxon>Arundineae</taxon>
        <taxon>Arundo</taxon>
    </lineage>
</organism>
<proteinExistence type="predicted"/>
<sequence>MHLYLQHKLQNKIQMCLKPFFSILDGSTILGKNRVQTSNLYIRE</sequence>
<dbReference type="AlphaFoldDB" id="A0A0A9HJ24"/>
<protein>
    <submittedName>
        <fullName evidence="1">ATR</fullName>
    </submittedName>
</protein>
<reference evidence="1" key="2">
    <citation type="journal article" date="2015" name="Data Brief">
        <title>Shoot transcriptome of the giant reed, Arundo donax.</title>
        <authorList>
            <person name="Barrero R.A."/>
            <person name="Guerrero F.D."/>
            <person name="Moolhuijzen P."/>
            <person name="Goolsby J.A."/>
            <person name="Tidwell J."/>
            <person name="Bellgard S.E."/>
            <person name="Bellgard M.I."/>
        </authorList>
    </citation>
    <scope>NUCLEOTIDE SEQUENCE</scope>
    <source>
        <tissue evidence="1">Shoot tissue taken approximately 20 cm above the soil surface</tissue>
    </source>
</reference>
<name>A0A0A9HJ24_ARUDO</name>
<reference evidence="1" key="1">
    <citation type="submission" date="2014-09" db="EMBL/GenBank/DDBJ databases">
        <authorList>
            <person name="Magalhaes I.L.F."/>
            <person name="Oliveira U."/>
            <person name="Santos F.R."/>
            <person name="Vidigal T.H.D.A."/>
            <person name="Brescovit A.D."/>
            <person name="Santos A.J."/>
        </authorList>
    </citation>
    <scope>NUCLEOTIDE SEQUENCE</scope>
    <source>
        <tissue evidence="1">Shoot tissue taken approximately 20 cm above the soil surface</tissue>
    </source>
</reference>